<keyword evidence="3" id="KW-1185">Reference proteome</keyword>
<dbReference type="EMBL" id="KE346367">
    <property type="protein sequence ID" value="KJE94454.1"/>
    <property type="molecule type" value="Genomic_DNA"/>
</dbReference>
<organism evidence="2 3">
    <name type="scientific">Capsaspora owczarzaki (strain ATCC 30864)</name>
    <dbReference type="NCBI Taxonomy" id="595528"/>
    <lineage>
        <taxon>Eukaryota</taxon>
        <taxon>Filasterea</taxon>
        <taxon>Capsaspora</taxon>
    </lineage>
</organism>
<gene>
    <name evidence="2" type="ORF">CAOG_009818</name>
</gene>
<evidence type="ECO:0000313" key="3">
    <source>
        <dbReference type="Proteomes" id="UP000008743"/>
    </source>
</evidence>
<feature type="chain" id="PRO_5002266775" description="Secreted protein" evidence="1">
    <location>
        <begin position="31"/>
        <end position="102"/>
    </location>
</feature>
<accession>A0A0D2X3K2</accession>
<sequence length="102" mass="11387">MAGLIPSEVLLHLLMLALLFLLFHPHKVAPPPPPNSQIQCWQLPCLRKPRSGRRINKTAPFPIIPIPIIPYHFLRLASPPLHVMTENAAASSITTRFCPRTG</sequence>
<reference evidence="3" key="1">
    <citation type="submission" date="2011-02" db="EMBL/GenBank/DDBJ databases">
        <title>The Genome Sequence of Capsaspora owczarzaki ATCC 30864.</title>
        <authorList>
            <person name="Russ C."/>
            <person name="Cuomo C."/>
            <person name="Burger G."/>
            <person name="Gray M.W."/>
            <person name="Holland P.W.H."/>
            <person name="King N."/>
            <person name="Lang F.B.F."/>
            <person name="Roger A.J."/>
            <person name="Ruiz-Trillo I."/>
            <person name="Young S.K."/>
            <person name="Zeng Q."/>
            <person name="Gargeya S."/>
            <person name="Alvarado L."/>
            <person name="Berlin A."/>
            <person name="Chapman S.B."/>
            <person name="Chen Z."/>
            <person name="Freedman E."/>
            <person name="Gellesch M."/>
            <person name="Goldberg J."/>
            <person name="Griggs A."/>
            <person name="Gujja S."/>
            <person name="Heilman E."/>
            <person name="Heiman D."/>
            <person name="Howarth C."/>
            <person name="Mehta T."/>
            <person name="Neiman D."/>
            <person name="Pearson M."/>
            <person name="Roberts A."/>
            <person name="Saif S."/>
            <person name="Shea T."/>
            <person name="Shenoy N."/>
            <person name="Sisk P."/>
            <person name="Stolte C."/>
            <person name="Sykes S."/>
            <person name="White J."/>
            <person name="Yandava C."/>
            <person name="Haas B."/>
            <person name="Nusbaum C."/>
            <person name="Birren B."/>
        </authorList>
    </citation>
    <scope>NUCLEOTIDE SEQUENCE</scope>
    <source>
        <strain evidence="3">ATCC 30864</strain>
    </source>
</reference>
<keyword evidence="1" id="KW-0732">Signal</keyword>
<dbReference type="InParanoid" id="A0A0D2X3K2"/>
<evidence type="ECO:0008006" key="4">
    <source>
        <dbReference type="Google" id="ProtNLM"/>
    </source>
</evidence>
<proteinExistence type="predicted"/>
<name>A0A0D2X3K2_CAPO3</name>
<evidence type="ECO:0000256" key="1">
    <source>
        <dbReference type="SAM" id="SignalP"/>
    </source>
</evidence>
<protein>
    <recommendedName>
        <fullName evidence="4">Secreted protein</fullName>
    </recommendedName>
</protein>
<dbReference type="Proteomes" id="UP000008743">
    <property type="component" value="Unassembled WGS sequence"/>
</dbReference>
<feature type="signal peptide" evidence="1">
    <location>
        <begin position="1"/>
        <end position="30"/>
    </location>
</feature>
<evidence type="ECO:0000313" key="2">
    <source>
        <dbReference type="EMBL" id="KJE94454.1"/>
    </source>
</evidence>
<dbReference type="AlphaFoldDB" id="A0A0D2X3K2"/>